<evidence type="ECO:0000313" key="3">
    <source>
        <dbReference type="Proteomes" id="UP000323386"/>
    </source>
</evidence>
<dbReference type="Proteomes" id="UP000323386">
    <property type="component" value="Unassembled WGS sequence"/>
</dbReference>
<sequence>MEPASGRSRRERPSRTPKSWRWAVRWPRAVLAGLWRVHARQGSSKGTDTGRMLQGGPASHVVVVVAVVVVVETWQCRGRRQRCWNMGRCGSCATSWSSSGVSKVTWGAEVEARRPDAGAMAGFAAGQDGRPGRDGLEPGAVMLRIEAPLLPGMDQHGPAGRQPGPSPCLCIAAKRRFTVAPPTSRLRPPAHANGGGVEREKRGEKGRQ</sequence>
<feature type="compositionally biased region" description="Basic and acidic residues" evidence="1">
    <location>
        <begin position="197"/>
        <end position="208"/>
    </location>
</feature>
<keyword evidence="3" id="KW-1185">Reference proteome</keyword>
<dbReference type="EMBL" id="OOIP01000005">
    <property type="protein sequence ID" value="SPO36704.1"/>
    <property type="molecule type" value="Genomic_DNA"/>
</dbReference>
<gene>
    <name evidence="2" type="ORF">PSFLO_02175</name>
</gene>
<organism evidence="2 3">
    <name type="scientific">Pseudozyma flocculosa</name>
    <dbReference type="NCBI Taxonomy" id="84751"/>
    <lineage>
        <taxon>Eukaryota</taxon>
        <taxon>Fungi</taxon>
        <taxon>Dikarya</taxon>
        <taxon>Basidiomycota</taxon>
        <taxon>Ustilaginomycotina</taxon>
        <taxon>Ustilaginomycetes</taxon>
        <taxon>Ustilaginales</taxon>
        <taxon>Ustilaginaceae</taxon>
        <taxon>Pseudozyma</taxon>
    </lineage>
</organism>
<name>A0A5C3EWT5_9BASI</name>
<proteinExistence type="predicted"/>
<protein>
    <submittedName>
        <fullName evidence="2">Uncharacterized protein</fullName>
    </submittedName>
</protein>
<feature type="region of interest" description="Disordered" evidence="1">
    <location>
        <begin position="179"/>
        <end position="208"/>
    </location>
</feature>
<evidence type="ECO:0000256" key="1">
    <source>
        <dbReference type="SAM" id="MobiDB-lite"/>
    </source>
</evidence>
<reference evidence="2 3" key="1">
    <citation type="submission" date="2018-03" db="EMBL/GenBank/DDBJ databases">
        <authorList>
            <person name="Guldener U."/>
        </authorList>
    </citation>
    <scope>NUCLEOTIDE SEQUENCE [LARGE SCALE GENOMIC DNA]</scope>
    <source>
        <strain evidence="2 3">DAOM196992</strain>
    </source>
</reference>
<dbReference type="AlphaFoldDB" id="A0A5C3EWT5"/>
<evidence type="ECO:0000313" key="2">
    <source>
        <dbReference type="EMBL" id="SPO36704.1"/>
    </source>
</evidence>
<accession>A0A5C3EWT5</accession>